<evidence type="ECO:0000313" key="1">
    <source>
        <dbReference type="EMBL" id="KAA6314893.1"/>
    </source>
</evidence>
<proteinExistence type="predicted"/>
<reference evidence="1" key="1">
    <citation type="submission" date="2019-03" db="EMBL/GenBank/DDBJ databases">
        <title>Single cell metagenomics reveals metabolic interactions within the superorganism composed of flagellate Streblomastix strix and complex community of Bacteroidetes bacteria on its surface.</title>
        <authorList>
            <person name="Treitli S.C."/>
            <person name="Kolisko M."/>
            <person name="Husnik F."/>
            <person name="Keeling P."/>
            <person name="Hampl V."/>
        </authorList>
    </citation>
    <scope>NUCLEOTIDE SEQUENCE</scope>
    <source>
        <strain evidence="1">STM</strain>
    </source>
</reference>
<sequence length="68" mass="7594">MPSHRSLALSLSFKQQLELNLLSAFTEDFPAESVSSYIEKNLRGKTREKVYTTSNTLLTMLLTATRGG</sequence>
<protein>
    <submittedName>
        <fullName evidence="1">Uncharacterized protein</fullName>
    </submittedName>
</protein>
<accession>A0A5J4Q2U4</accession>
<gene>
    <name evidence="1" type="ORF">EZS27_034563</name>
</gene>
<organism evidence="1">
    <name type="scientific">termite gut metagenome</name>
    <dbReference type="NCBI Taxonomy" id="433724"/>
    <lineage>
        <taxon>unclassified sequences</taxon>
        <taxon>metagenomes</taxon>
        <taxon>organismal metagenomes</taxon>
    </lineage>
</organism>
<name>A0A5J4Q2U4_9ZZZZ</name>
<comment type="caution">
    <text evidence="1">The sequence shown here is derived from an EMBL/GenBank/DDBJ whole genome shotgun (WGS) entry which is preliminary data.</text>
</comment>
<dbReference type="EMBL" id="SNRY01005462">
    <property type="protein sequence ID" value="KAA6314893.1"/>
    <property type="molecule type" value="Genomic_DNA"/>
</dbReference>
<dbReference type="AlphaFoldDB" id="A0A5J4Q2U4"/>